<keyword evidence="4" id="KW-0813">Transport</keyword>
<dbReference type="InterPro" id="IPR029039">
    <property type="entry name" value="Flavoprotein-like_sf"/>
</dbReference>
<dbReference type="PANTHER" id="PTHR19384:SF128">
    <property type="entry name" value="NADPH OXIDOREDUCTASE A"/>
    <property type="match status" value="1"/>
</dbReference>
<evidence type="ECO:0000256" key="2">
    <source>
        <dbReference type="ARBA" id="ARBA00022630"/>
    </source>
</evidence>
<comment type="cofactor">
    <cofactor evidence="1">
        <name>FMN</name>
        <dbReference type="ChEBI" id="CHEBI:58210"/>
    </cofactor>
</comment>
<organism evidence="6 7">
    <name type="scientific">Candidatus Regiella insecticola</name>
    <dbReference type="NCBI Taxonomy" id="138073"/>
    <lineage>
        <taxon>Bacteria</taxon>
        <taxon>Pseudomonadati</taxon>
        <taxon>Pseudomonadota</taxon>
        <taxon>Gammaproteobacteria</taxon>
        <taxon>Enterobacterales</taxon>
        <taxon>Enterobacteriaceae</taxon>
        <taxon>aphid secondary symbionts</taxon>
        <taxon>Candidatus Regiella</taxon>
    </lineage>
</organism>
<protein>
    <submittedName>
        <fullName evidence="6">FMN-binding protein MioC</fullName>
    </submittedName>
</protein>
<dbReference type="AlphaFoldDB" id="A0A6L2ZN31"/>
<keyword evidence="2" id="KW-0285">Flavoprotein</keyword>
<evidence type="ECO:0000256" key="1">
    <source>
        <dbReference type="ARBA" id="ARBA00001917"/>
    </source>
</evidence>
<comment type="caution">
    <text evidence="6">The sequence shown here is derived from an EMBL/GenBank/DDBJ whole genome shotgun (WGS) entry which is preliminary data.</text>
</comment>
<sequence length="153" mass="16874">MEPLMPHITLITGSTLGNAEDFAEYLTEKLQLAGFSTTLLHGPNLDELHLSGQWLVITSTHGAGELPDNLQLLSTQIKQQKPDLSQVYFGAIGLGDSCYDQFCGAIKKLEQQLIARGAIQMGKKLEIDVAKYPIPEIAAEKWLIDWMAKFSSD</sequence>
<keyword evidence="3" id="KW-0288">FMN</keyword>
<dbReference type="Gene3D" id="3.40.50.360">
    <property type="match status" value="1"/>
</dbReference>
<dbReference type="Pfam" id="PF00258">
    <property type="entry name" value="Flavodoxin_1"/>
    <property type="match status" value="1"/>
</dbReference>
<dbReference type="InterPro" id="IPR001094">
    <property type="entry name" value="Flavdoxin-like"/>
</dbReference>
<dbReference type="Proteomes" id="UP000504714">
    <property type="component" value="Unassembled WGS sequence"/>
</dbReference>
<name>A0A6L2ZN31_9ENTR</name>
<dbReference type="PANTHER" id="PTHR19384">
    <property type="entry name" value="NITRIC OXIDE SYNTHASE-RELATED"/>
    <property type="match status" value="1"/>
</dbReference>
<reference evidence="6 7" key="1">
    <citation type="submission" date="2020-06" db="EMBL/GenBank/DDBJ databases">
        <title>The genome sequence of Candidatus Regiella insecticola strain Tut.</title>
        <authorList>
            <person name="Nikoh N."/>
            <person name="Tsuchida T."/>
            <person name="Koga R."/>
            <person name="Oshima K."/>
            <person name="Hattori M."/>
            <person name="Fukatsu T."/>
        </authorList>
    </citation>
    <scope>NUCLEOTIDE SEQUENCE [LARGE SCALE GENOMIC DNA]</scope>
    <source>
        <strain evidence="6 7">Tut</strain>
    </source>
</reference>
<dbReference type="EMBL" id="BLXO01000002">
    <property type="protein sequence ID" value="GFN45810.1"/>
    <property type="molecule type" value="Genomic_DNA"/>
</dbReference>
<dbReference type="SUPFAM" id="SSF52218">
    <property type="entry name" value="Flavoproteins"/>
    <property type="match status" value="1"/>
</dbReference>
<dbReference type="GO" id="GO:0050660">
    <property type="term" value="F:flavin adenine dinucleotide binding"/>
    <property type="evidence" value="ECO:0007669"/>
    <property type="project" value="TreeGrafter"/>
</dbReference>
<evidence type="ECO:0000259" key="5">
    <source>
        <dbReference type="PROSITE" id="PS50902"/>
    </source>
</evidence>
<dbReference type="GO" id="GO:0010181">
    <property type="term" value="F:FMN binding"/>
    <property type="evidence" value="ECO:0007669"/>
    <property type="project" value="InterPro"/>
</dbReference>
<evidence type="ECO:0000313" key="7">
    <source>
        <dbReference type="Proteomes" id="UP000504714"/>
    </source>
</evidence>
<feature type="domain" description="Flavodoxin-like" evidence="5">
    <location>
        <begin position="8"/>
        <end position="151"/>
    </location>
</feature>
<dbReference type="NCBIfam" id="NF006531">
    <property type="entry name" value="PRK09004.1"/>
    <property type="match status" value="1"/>
</dbReference>
<dbReference type="InterPro" id="IPR008254">
    <property type="entry name" value="Flavodoxin/NO_synth"/>
</dbReference>
<accession>A0A6L2ZN31</accession>
<dbReference type="GO" id="GO:0016491">
    <property type="term" value="F:oxidoreductase activity"/>
    <property type="evidence" value="ECO:0007669"/>
    <property type="project" value="TreeGrafter"/>
</dbReference>
<evidence type="ECO:0000256" key="4">
    <source>
        <dbReference type="ARBA" id="ARBA00022982"/>
    </source>
</evidence>
<gene>
    <name evidence="6" type="primary">mioC</name>
    <name evidence="6" type="ORF">RINTU1_11350</name>
</gene>
<dbReference type="PRINTS" id="PR00369">
    <property type="entry name" value="FLAVODOXIN"/>
</dbReference>
<proteinExistence type="predicted"/>
<dbReference type="GO" id="GO:0005829">
    <property type="term" value="C:cytosol"/>
    <property type="evidence" value="ECO:0007669"/>
    <property type="project" value="TreeGrafter"/>
</dbReference>
<evidence type="ECO:0000313" key="6">
    <source>
        <dbReference type="EMBL" id="GFN45810.1"/>
    </source>
</evidence>
<evidence type="ECO:0000256" key="3">
    <source>
        <dbReference type="ARBA" id="ARBA00022643"/>
    </source>
</evidence>
<dbReference type="PROSITE" id="PS50902">
    <property type="entry name" value="FLAVODOXIN_LIKE"/>
    <property type="match status" value="1"/>
</dbReference>
<keyword evidence="4" id="KW-0249">Electron transport</keyword>